<dbReference type="Gene3D" id="3.40.640.10">
    <property type="entry name" value="Type I PLP-dependent aspartate aminotransferase-like (Major domain)"/>
    <property type="match status" value="1"/>
</dbReference>
<feature type="domain" description="Aromatic amino acid beta-eliminating lyase/threonine aldolase" evidence="4">
    <location>
        <begin position="44"/>
        <end position="291"/>
    </location>
</feature>
<accession>A0A2T0SX12</accession>
<evidence type="ECO:0000256" key="3">
    <source>
        <dbReference type="ARBA" id="ARBA00022898"/>
    </source>
</evidence>
<dbReference type="GO" id="GO:0006545">
    <property type="term" value="P:glycine biosynthetic process"/>
    <property type="evidence" value="ECO:0007669"/>
    <property type="project" value="TreeGrafter"/>
</dbReference>
<dbReference type="InterPro" id="IPR015424">
    <property type="entry name" value="PyrdxlP-dep_Trfase"/>
</dbReference>
<sequence>MSDAEKRLQVKRSCTRWLSGHGESTMRERLAGLMAMPESEGYPDVYGSGDPVALLERRVAELLGKPAARFVVKGVIAQQAALRTWSDASRIHTVALHPLSHIDSDELGAFERLHPLRAVRLDGGRGFGVAELEAVGEPLGVVTVELPLRNAGFALPDWDDLVAVSHWCRGHGVPLHFDGARLWESAPYYGRPLDEIADLADSLYVSFYKGLNGLAGCALVGSEDFLARATPWLTRHGANVYANYPYALSAIDGLNRYLPRMAAYRDRAESLAHAIAQVRGAGVTTPRTNGFRVFLPGSPDALAGAHLRLAERTGTWLFNRGATTDVPGLTAVEVQVGEATEAIPDDEAARLVADLLDSAEGDR</sequence>
<dbReference type="GO" id="GO:0005829">
    <property type="term" value="C:cytosol"/>
    <property type="evidence" value="ECO:0007669"/>
    <property type="project" value="TreeGrafter"/>
</dbReference>
<comment type="cofactor">
    <cofactor evidence="1">
        <name>pyridoxal 5'-phosphate</name>
        <dbReference type="ChEBI" id="CHEBI:597326"/>
    </cofactor>
</comment>
<reference evidence="5 6" key="1">
    <citation type="submission" date="2018-03" db="EMBL/GenBank/DDBJ databases">
        <title>Genomic Encyclopedia of Archaeal and Bacterial Type Strains, Phase II (KMG-II): from individual species to whole genera.</title>
        <authorList>
            <person name="Goeker M."/>
        </authorList>
    </citation>
    <scope>NUCLEOTIDE SEQUENCE [LARGE SCALE GENOMIC DNA]</scope>
    <source>
        <strain evidence="5 6">DSM 44720</strain>
    </source>
</reference>
<dbReference type="GO" id="GO:0006567">
    <property type="term" value="P:L-threonine catabolic process"/>
    <property type="evidence" value="ECO:0007669"/>
    <property type="project" value="TreeGrafter"/>
</dbReference>
<keyword evidence="6" id="KW-1185">Reference proteome</keyword>
<comment type="caution">
    <text evidence="5">The sequence shown here is derived from an EMBL/GenBank/DDBJ whole genome shotgun (WGS) entry which is preliminary data.</text>
</comment>
<dbReference type="SUPFAM" id="SSF53383">
    <property type="entry name" value="PLP-dependent transferases"/>
    <property type="match status" value="1"/>
</dbReference>
<comment type="similarity">
    <text evidence="2">Belongs to the threonine aldolase family.</text>
</comment>
<name>A0A2T0SX12_9PSEU</name>
<dbReference type="Proteomes" id="UP000239494">
    <property type="component" value="Unassembled WGS sequence"/>
</dbReference>
<dbReference type="PANTHER" id="PTHR48097:SF9">
    <property type="entry name" value="L-THREONINE ALDOLASE"/>
    <property type="match status" value="1"/>
</dbReference>
<dbReference type="EMBL" id="PVTF01000009">
    <property type="protein sequence ID" value="PRY37964.1"/>
    <property type="molecule type" value="Genomic_DNA"/>
</dbReference>
<dbReference type="Gene3D" id="3.90.1150.10">
    <property type="entry name" value="Aspartate Aminotransferase, domain 1"/>
    <property type="match status" value="1"/>
</dbReference>
<dbReference type="PANTHER" id="PTHR48097">
    <property type="entry name" value="L-THREONINE ALDOLASE-RELATED"/>
    <property type="match status" value="1"/>
</dbReference>
<dbReference type="RefSeq" id="WP_170156059.1">
    <property type="nucleotide sequence ID" value="NZ_PVTF01000009.1"/>
</dbReference>
<proteinExistence type="inferred from homology"/>
<evidence type="ECO:0000256" key="2">
    <source>
        <dbReference type="ARBA" id="ARBA00006966"/>
    </source>
</evidence>
<evidence type="ECO:0000259" key="4">
    <source>
        <dbReference type="Pfam" id="PF01212"/>
    </source>
</evidence>
<evidence type="ECO:0000313" key="6">
    <source>
        <dbReference type="Proteomes" id="UP000239494"/>
    </source>
</evidence>
<protein>
    <submittedName>
        <fullName evidence="5">L-threonine aldolase</fullName>
    </submittedName>
</protein>
<organism evidence="5 6">
    <name type="scientific">Umezawaea tangerina</name>
    <dbReference type="NCBI Taxonomy" id="84725"/>
    <lineage>
        <taxon>Bacteria</taxon>
        <taxon>Bacillati</taxon>
        <taxon>Actinomycetota</taxon>
        <taxon>Actinomycetes</taxon>
        <taxon>Pseudonocardiales</taxon>
        <taxon>Pseudonocardiaceae</taxon>
        <taxon>Umezawaea</taxon>
    </lineage>
</organism>
<keyword evidence="3" id="KW-0663">Pyridoxal phosphate</keyword>
<dbReference type="AlphaFoldDB" id="A0A2T0SX12"/>
<dbReference type="InterPro" id="IPR001597">
    <property type="entry name" value="ArAA_b-elim_lyase/Thr_aldolase"/>
</dbReference>
<gene>
    <name evidence="5" type="ORF">CLV43_109184</name>
</gene>
<dbReference type="Pfam" id="PF01212">
    <property type="entry name" value="Beta_elim_lyase"/>
    <property type="match status" value="1"/>
</dbReference>
<evidence type="ECO:0000256" key="1">
    <source>
        <dbReference type="ARBA" id="ARBA00001933"/>
    </source>
</evidence>
<dbReference type="InterPro" id="IPR015422">
    <property type="entry name" value="PyrdxlP-dep_Trfase_small"/>
</dbReference>
<dbReference type="InterPro" id="IPR015421">
    <property type="entry name" value="PyrdxlP-dep_Trfase_major"/>
</dbReference>
<dbReference type="GO" id="GO:0008732">
    <property type="term" value="F:L-allo-threonine aldolase activity"/>
    <property type="evidence" value="ECO:0007669"/>
    <property type="project" value="TreeGrafter"/>
</dbReference>
<evidence type="ECO:0000313" key="5">
    <source>
        <dbReference type="EMBL" id="PRY37964.1"/>
    </source>
</evidence>